<keyword evidence="6" id="KW-0653">Protein transport</keyword>
<dbReference type="Proteomes" id="UP000295554">
    <property type="component" value="Unassembled WGS sequence"/>
</dbReference>
<feature type="transmembrane region" description="Helical" evidence="8">
    <location>
        <begin position="405"/>
        <end position="425"/>
    </location>
</feature>
<evidence type="ECO:0000256" key="9">
    <source>
        <dbReference type="SAM" id="SignalP"/>
    </source>
</evidence>
<sequence>MRPGLLALLVCCCFVALSHAQPQVQDLDQLLARVKQQQAEQRQINRQREQEFLADKRRQQQLLARARSEFERQQQENEPLLAITDRKAAEIKRLEDELVKVTVDMGDLSSTFREFAGDFSAVLRDSMVSAQLPQRLPLVEALAAADRQVTIEEIQQLWLVLQEDMTESGKVARFPAPVIDTSGAVREASVLRVGVFSAWQDGAFLRYVPETAELLTLSRQPPGRFRLAARQFAGQDGGLHTLAIDPTRGSLLGVLSFTPDLRERLEQGGSIGLIILVLGLFGLLLTLWRLVYLLLVDRRIRRQLSEIATPNADNPLGRVLLAVQGLSTDEDELLQLKLDEAVLAEIPALERGNGLIKLFAATSPLLGLLGTVTGMILTFQAISLFGTGDPKLMAGGISQALVTTVLGLVVAIPLLFGHSVVAYLAKSTIQRLDEQCAGALARSAEREAG</sequence>
<feature type="transmembrane region" description="Helical" evidence="8">
    <location>
        <begin position="271"/>
        <end position="295"/>
    </location>
</feature>
<dbReference type="OrthoDB" id="4045at2"/>
<protein>
    <recommendedName>
        <fullName evidence="10">MotA/TolQ/ExbB proton channel domain-containing protein</fullName>
    </recommendedName>
</protein>
<feature type="transmembrane region" description="Helical" evidence="8">
    <location>
        <begin position="365"/>
        <end position="385"/>
    </location>
</feature>
<feature type="signal peptide" evidence="9">
    <location>
        <begin position="1"/>
        <end position="20"/>
    </location>
</feature>
<evidence type="ECO:0000256" key="2">
    <source>
        <dbReference type="ARBA" id="ARBA00022475"/>
    </source>
</evidence>
<comment type="subcellular location">
    <subcellularLocation>
        <location evidence="1">Cell membrane</location>
        <topology evidence="1">Multi-pass membrane protein</topology>
    </subcellularLocation>
    <subcellularLocation>
        <location evidence="6">Membrane</location>
        <topology evidence="6">Multi-pass membrane protein</topology>
    </subcellularLocation>
</comment>
<dbReference type="GO" id="GO:0017038">
    <property type="term" value="P:protein import"/>
    <property type="evidence" value="ECO:0007669"/>
    <property type="project" value="TreeGrafter"/>
</dbReference>
<evidence type="ECO:0000256" key="5">
    <source>
        <dbReference type="ARBA" id="ARBA00023136"/>
    </source>
</evidence>
<feature type="coiled-coil region" evidence="7">
    <location>
        <begin position="27"/>
        <end position="76"/>
    </location>
</feature>
<comment type="similarity">
    <text evidence="6">Belongs to the exbB/tolQ family.</text>
</comment>
<keyword evidence="6" id="KW-0813">Transport</keyword>
<dbReference type="Pfam" id="PF01618">
    <property type="entry name" value="MotA_ExbB"/>
    <property type="match status" value="1"/>
</dbReference>
<name>A0A4R5LSG6_9GAMM</name>
<keyword evidence="3 8" id="KW-0812">Transmembrane</keyword>
<evidence type="ECO:0000259" key="10">
    <source>
        <dbReference type="Pfam" id="PF01618"/>
    </source>
</evidence>
<dbReference type="PIRSF" id="PIRSF037714">
    <property type="entry name" value="TolR"/>
    <property type="match status" value="1"/>
</dbReference>
<evidence type="ECO:0000256" key="4">
    <source>
        <dbReference type="ARBA" id="ARBA00022989"/>
    </source>
</evidence>
<dbReference type="InterPro" id="IPR002898">
    <property type="entry name" value="MotA_ExbB_proton_chnl"/>
</dbReference>
<proteinExistence type="inferred from homology"/>
<feature type="domain" description="MotA/TolQ/ExbB proton channel" evidence="10">
    <location>
        <begin position="327"/>
        <end position="433"/>
    </location>
</feature>
<dbReference type="PANTHER" id="PTHR30625">
    <property type="entry name" value="PROTEIN TOLQ"/>
    <property type="match status" value="1"/>
</dbReference>
<dbReference type="InterPro" id="IPR017270">
    <property type="entry name" value="MotA/TolQ/ExbB-rel"/>
</dbReference>
<gene>
    <name evidence="11" type="ORF">E2F43_09090</name>
</gene>
<evidence type="ECO:0000313" key="11">
    <source>
        <dbReference type="EMBL" id="TDG13667.1"/>
    </source>
</evidence>
<evidence type="ECO:0000256" key="8">
    <source>
        <dbReference type="SAM" id="Phobius"/>
    </source>
</evidence>
<dbReference type="GO" id="GO:0005886">
    <property type="term" value="C:plasma membrane"/>
    <property type="evidence" value="ECO:0007669"/>
    <property type="project" value="UniProtKB-SubCell"/>
</dbReference>
<keyword evidence="12" id="KW-1185">Reference proteome</keyword>
<keyword evidence="7" id="KW-0175">Coiled coil</keyword>
<dbReference type="RefSeq" id="WP_133211861.1">
    <property type="nucleotide sequence ID" value="NZ_SMSE01000002.1"/>
</dbReference>
<dbReference type="InterPro" id="IPR050790">
    <property type="entry name" value="ExbB/TolQ_transport"/>
</dbReference>
<evidence type="ECO:0000256" key="3">
    <source>
        <dbReference type="ARBA" id="ARBA00022692"/>
    </source>
</evidence>
<dbReference type="EMBL" id="SMSE01000002">
    <property type="protein sequence ID" value="TDG13667.1"/>
    <property type="molecule type" value="Genomic_DNA"/>
</dbReference>
<organism evidence="11 12">
    <name type="scientific">Seongchinamella unica</name>
    <dbReference type="NCBI Taxonomy" id="2547392"/>
    <lineage>
        <taxon>Bacteria</taxon>
        <taxon>Pseudomonadati</taxon>
        <taxon>Pseudomonadota</taxon>
        <taxon>Gammaproteobacteria</taxon>
        <taxon>Cellvibrionales</taxon>
        <taxon>Halieaceae</taxon>
        <taxon>Seongchinamella</taxon>
    </lineage>
</organism>
<feature type="chain" id="PRO_5020300378" description="MotA/TolQ/ExbB proton channel domain-containing protein" evidence="9">
    <location>
        <begin position="21"/>
        <end position="449"/>
    </location>
</feature>
<comment type="caution">
    <text evidence="11">The sequence shown here is derived from an EMBL/GenBank/DDBJ whole genome shotgun (WGS) entry which is preliminary data.</text>
</comment>
<evidence type="ECO:0000256" key="7">
    <source>
        <dbReference type="SAM" id="Coils"/>
    </source>
</evidence>
<reference evidence="11 12" key="1">
    <citation type="submission" date="2019-03" db="EMBL/GenBank/DDBJ databases">
        <title>Seongchinamella monodicae gen. nov., sp. nov., a novel member of the Gammaproteobacteria isolated from a tidal mudflat of beach.</title>
        <authorList>
            <person name="Yang H.G."/>
            <person name="Kang J.W."/>
            <person name="Lee S.D."/>
        </authorList>
    </citation>
    <scope>NUCLEOTIDE SEQUENCE [LARGE SCALE GENOMIC DNA]</scope>
    <source>
        <strain evidence="11 12">GH4-78</strain>
    </source>
</reference>
<keyword evidence="2" id="KW-1003">Cell membrane</keyword>
<keyword evidence="5 8" id="KW-0472">Membrane</keyword>
<keyword evidence="4 8" id="KW-1133">Transmembrane helix</keyword>
<dbReference type="PANTHER" id="PTHR30625:SF11">
    <property type="entry name" value="MOTA_TOLQ_EXBB PROTON CHANNEL DOMAIN-CONTAINING PROTEIN"/>
    <property type="match status" value="1"/>
</dbReference>
<dbReference type="AlphaFoldDB" id="A0A4R5LSG6"/>
<evidence type="ECO:0000313" key="12">
    <source>
        <dbReference type="Proteomes" id="UP000295554"/>
    </source>
</evidence>
<keyword evidence="9" id="KW-0732">Signal</keyword>
<accession>A0A4R5LSG6</accession>
<evidence type="ECO:0000256" key="1">
    <source>
        <dbReference type="ARBA" id="ARBA00004651"/>
    </source>
</evidence>
<evidence type="ECO:0000256" key="6">
    <source>
        <dbReference type="RuleBase" id="RU004057"/>
    </source>
</evidence>